<dbReference type="PANTHER" id="PTHR45637">
    <property type="entry name" value="FLIPPASE KINASE 1-RELATED"/>
    <property type="match status" value="1"/>
</dbReference>
<evidence type="ECO:0000256" key="5">
    <source>
        <dbReference type="ARBA" id="ARBA00022741"/>
    </source>
</evidence>
<evidence type="ECO:0000256" key="6">
    <source>
        <dbReference type="ARBA" id="ARBA00022777"/>
    </source>
</evidence>
<evidence type="ECO:0000256" key="1">
    <source>
        <dbReference type="ARBA" id="ARBA00009903"/>
    </source>
</evidence>
<dbReference type="Proteomes" id="UP000886520">
    <property type="component" value="Chromosome 6"/>
</dbReference>
<dbReference type="SUPFAM" id="SSF56112">
    <property type="entry name" value="Protein kinase-like (PK-like)"/>
    <property type="match status" value="1"/>
</dbReference>
<dbReference type="PROSITE" id="PS00108">
    <property type="entry name" value="PROTEIN_KINASE_ST"/>
    <property type="match status" value="1"/>
</dbReference>
<comment type="caution">
    <text evidence="12">The sequence shown here is derived from an EMBL/GenBank/DDBJ whole genome shotgun (WGS) entry which is preliminary data.</text>
</comment>
<evidence type="ECO:0000256" key="4">
    <source>
        <dbReference type="ARBA" id="ARBA00022679"/>
    </source>
</evidence>
<dbReference type="OrthoDB" id="432483at2759"/>
<feature type="region of interest" description="Disordered" evidence="10">
    <location>
        <begin position="177"/>
        <end position="203"/>
    </location>
</feature>
<dbReference type="GO" id="GO:0004674">
    <property type="term" value="F:protein serine/threonine kinase activity"/>
    <property type="evidence" value="ECO:0007669"/>
    <property type="project" value="UniProtKB-KW"/>
</dbReference>
<dbReference type="EMBL" id="JABFUD020000006">
    <property type="protein sequence ID" value="KAI5078283.1"/>
    <property type="molecule type" value="Genomic_DNA"/>
</dbReference>
<evidence type="ECO:0000256" key="9">
    <source>
        <dbReference type="ARBA" id="ARBA00048679"/>
    </source>
</evidence>
<protein>
    <recommendedName>
        <fullName evidence="2">non-specific serine/threonine protein kinase</fullName>
        <ecNumber evidence="2">2.7.11.1</ecNumber>
    </recommendedName>
</protein>
<proteinExistence type="inferred from homology"/>
<keyword evidence="3" id="KW-0723">Serine/threonine-protein kinase</keyword>
<evidence type="ECO:0000256" key="3">
    <source>
        <dbReference type="ARBA" id="ARBA00022527"/>
    </source>
</evidence>
<dbReference type="EC" id="2.7.11.1" evidence="2"/>
<accession>A0A9D4V261</accession>
<comment type="similarity">
    <text evidence="1">Belongs to the protein kinase superfamily. AGC Ser/Thr protein kinase family.</text>
</comment>
<name>A0A9D4V261_ADICA</name>
<keyword evidence="6" id="KW-0418">Kinase</keyword>
<dbReference type="FunFam" id="1.10.510.10:FF:000294">
    <property type="entry name" value="Serine/threonine-protein kinase OXI1"/>
    <property type="match status" value="1"/>
</dbReference>
<dbReference type="InterPro" id="IPR000719">
    <property type="entry name" value="Prot_kinase_dom"/>
</dbReference>
<evidence type="ECO:0000256" key="10">
    <source>
        <dbReference type="SAM" id="MobiDB-lite"/>
    </source>
</evidence>
<keyword evidence="4" id="KW-0808">Transferase</keyword>
<dbReference type="InterPro" id="IPR011009">
    <property type="entry name" value="Kinase-like_dom_sf"/>
</dbReference>
<evidence type="ECO:0000256" key="7">
    <source>
        <dbReference type="ARBA" id="ARBA00022840"/>
    </source>
</evidence>
<dbReference type="PROSITE" id="PS50011">
    <property type="entry name" value="PROTEIN_KINASE_DOM"/>
    <property type="match status" value="1"/>
</dbReference>
<dbReference type="Pfam" id="PF00069">
    <property type="entry name" value="Pkinase"/>
    <property type="match status" value="2"/>
</dbReference>
<comment type="catalytic activity">
    <reaction evidence="8">
        <text>L-threonyl-[protein] + ATP = O-phospho-L-threonyl-[protein] + ADP + H(+)</text>
        <dbReference type="Rhea" id="RHEA:46608"/>
        <dbReference type="Rhea" id="RHEA-COMP:11060"/>
        <dbReference type="Rhea" id="RHEA-COMP:11605"/>
        <dbReference type="ChEBI" id="CHEBI:15378"/>
        <dbReference type="ChEBI" id="CHEBI:30013"/>
        <dbReference type="ChEBI" id="CHEBI:30616"/>
        <dbReference type="ChEBI" id="CHEBI:61977"/>
        <dbReference type="ChEBI" id="CHEBI:456216"/>
        <dbReference type="EC" id="2.7.11.1"/>
    </reaction>
</comment>
<dbReference type="Gene3D" id="3.30.200.20">
    <property type="entry name" value="Phosphorylase Kinase, domain 1"/>
    <property type="match status" value="1"/>
</dbReference>
<dbReference type="Gene3D" id="1.10.510.10">
    <property type="entry name" value="Transferase(Phosphotransferase) domain 1"/>
    <property type="match status" value="2"/>
</dbReference>
<keyword evidence="13" id="KW-1185">Reference proteome</keyword>
<dbReference type="InterPro" id="IPR008271">
    <property type="entry name" value="Ser/Thr_kinase_AS"/>
</dbReference>
<dbReference type="AlphaFoldDB" id="A0A9D4V261"/>
<evidence type="ECO:0000256" key="2">
    <source>
        <dbReference type="ARBA" id="ARBA00012513"/>
    </source>
</evidence>
<evidence type="ECO:0000256" key="8">
    <source>
        <dbReference type="ARBA" id="ARBA00047899"/>
    </source>
</evidence>
<reference evidence="12" key="1">
    <citation type="submission" date="2021-01" db="EMBL/GenBank/DDBJ databases">
        <title>Adiantum capillus-veneris genome.</title>
        <authorList>
            <person name="Fang Y."/>
            <person name="Liao Q."/>
        </authorList>
    </citation>
    <scope>NUCLEOTIDE SEQUENCE</scope>
    <source>
        <strain evidence="12">H3</strain>
        <tissue evidence="12">Leaf</tissue>
    </source>
</reference>
<comment type="catalytic activity">
    <reaction evidence="9">
        <text>L-seryl-[protein] + ATP = O-phospho-L-seryl-[protein] + ADP + H(+)</text>
        <dbReference type="Rhea" id="RHEA:17989"/>
        <dbReference type="Rhea" id="RHEA-COMP:9863"/>
        <dbReference type="Rhea" id="RHEA-COMP:11604"/>
        <dbReference type="ChEBI" id="CHEBI:15378"/>
        <dbReference type="ChEBI" id="CHEBI:29999"/>
        <dbReference type="ChEBI" id="CHEBI:30616"/>
        <dbReference type="ChEBI" id="CHEBI:83421"/>
        <dbReference type="ChEBI" id="CHEBI:456216"/>
        <dbReference type="EC" id="2.7.11.1"/>
    </reaction>
</comment>
<evidence type="ECO:0000313" key="12">
    <source>
        <dbReference type="EMBL" id="KAI5078283.1"/>
    </source>
</evidence>
<organism evidence="12 13">
    <name type="scientific">Adiantum capillus-veneris</name>
    <name type="common">Maidenhair fern</name>
    <dbReference type="NCBI Taxonomy" id="13818"/>
    <lineage>
        <taxon>Eukaryota</taxon>
        <taxon>Viridiplantae</taxon>
        <taxon>Streptophyta</taxon>
        <taxon>Embryophyta</taxon>
        <taxon>Tracheophyta</taxon>
        <taxon>Polypodiopsida</taxon>
        <taxon>Polypodiidae</taxon>
        <taxon>Polypodiales</taxon>
        <taxon>Pteridineae</taxon>
        <taxon>Pteridaceae</taxon>
        <taxon>Vittarioideae</taxon>
        <taxon>Adiantum</taxon>
    </lineage>
</organism>
<keyword evidence="5" id="KW-0547">Nucleotide-binding</keyword>
<evidence type="ECO:0000259" key="11">
    <source>
        <dbReference type="PROSITE" id="PS50011"/>
    </source>
</evidence>
<feature type="domain" description="Protein kinase" evidence="11">
    <location>
        <begin position="5"/>
        <end position="363"/>
    </location>
</feature>
<gene>
    <name evidence="12" type="ORF">GOP47_0005954</name>
</gene>
<sequence>MLEEYLPLQPLGSGATGIVFLAKAIIKEEKEEAQQEDKFSLQKAGEQHDLYAVKAFRRSQERDMHNEERILAKLCSSPHPFLPRLHSAFDHAEFHFLVLDFCSGGDLRHLQQTLPDKRFSSSSIRFYAAEIVLALEHLHAEGIVYRDLKPENVLLSSTGHIKLIDFDLSITLPPKEPPVEPFLPHQTQSADEAEENENGDDKHKLTCLGRFGSGRTCEGNLRRSGQGVGVHTQGRHRIVPRGSEKSCISLSSSSTAMSPMSKSFVGTEDYIAPEMIKGTGHDFGVDWWALGVLLFEMAHASTPFVGATSKETFRNVLHREPTFPGLTSDSPLSDLVKQLLVKDCSHRLGAYGGASEIKAHHFFAGIQWDGLQDVCRPPFIPSFELSKFELDRNFDLLSHLAQVESSRLEARAKRKLQRKQQGAESPTAN</sequence>
<evidence type="ECO:0000313" key="13">
    <source>
        <dbReference type="Proteomes" id="UP000886520"/>
    </source>
</evidence>
<dbReference type="SMART" id="SM00220">
    <property type="entry name" value="S_TKc"/>
    <property type="match status" value="1"/>
</dbReference>
<keyword evidence="7" id="KW-0067">ATP-binding</keyword>
<dbReference type="GO" id="GO:0005524">
    <property type="term" value="F:ATP binding"/>
    <property type="evidence" value="ECO:0007669"/>
    <property type="project" value="UniProtKB-KW"/>
</dbReference>